<dbReference type="AlphaFoldDB" id="A0A316GAK7"/>
<accession>A0A316GAK7</accession>
<reference evidence="1 2" key="1">
    <citation type="submission" date="2018-05" db="EMBL/GenBank/DDBJ databases">
        <title>Genomic Encyclopedia of Type Strains, Phase IV (KMG-IV): sequencing the most valuable type-strain genomes for metagenomic binning, comparative biology and taxonomic classification.</title>
        <authorList>
            <person name="Goeker M."/>
        </authorList>
    </citation>
    <scope>NUCLEOTIDE SEQUENCE [LARGE SCALE GENOMIC DNA]</scope>
    <source>
        <strain evidence="1 2">DSM 16097</strain>
    </source>
</reference>
<protein>
    <submittedName>
        <fullName evidence="1">Uncharacterized protein</fullName>
    </submittedName>
</protein>
<name>A0A316GAK7_9RHOB</name>
<keyword evidence="2" id="KW-1185">Reference proteome</keyword>
<comment type="caution">
    <text evidence="1">The sequence shown here is derived from an EMBL/GenBank/DDBJ whole genome shotgun (WGS) entry which is preliminary data.</text>
</comment>
<sequence>MSPFRLVILAGCATLVLGAGYMSWYGVGRTSGDLAAAAPSVRTGSTGTGTAGGYGFFGRVK</sequence>
<evidence type="ECO:0000313" key="1">
    <source>
        <dbReference type="EMBL" id="PWK57989.1"/>
    </source>
</evidence>
<dbReference type="Proteomes" id="UP000245708">
    <property type="component" value="Unassembled WGS sequence"/>
</dbReference>
<dbReference type="OrthoDB" id="7876975at2"/>
<gene>
    <name evidence="1" type="ORF">C7455_11139</name>
</gene>
<dbReference type="RefSeq" id="WP_109670397.1">
    <property type="nucleotide sequence ID" value="NZ_QGGW01000011.1"/>
</dbReference>
<proteinExistence type="predicted"/>
<organism evidence="1 2">
    <name type="scientific">Roseicyclus mahoneyensis</name>
    <dbReference type="NCBI Taxonomy" id="164332"/>
    <lineage>
        <taxon>Bacteria</taxon>
        <taxon>Pseudomonadati</taxon>
        <taxon>Pseudomonadota</taxon>
        <taxon>Alphaproteobacteria</taxon>
        <taxon>Rhodobacterales</taxon>
        <taxon>Roseobacteraceae</taxon>
        <taxon>Roseicyclus</taxon>
    </lineage>
</organism>
<dbReference type="EMBL" id="QGGW01000011">
    <property type="protein sequence ID" value="PWK57989.1"/>
    <property type="molecule type" value="Genomic_DNA"/>
</dbReference>
<evidence type="ECO:0000313" key="2">
    <source>
        <dbReference type="Proteomes" id="UP000245708"/>
    </source>
</evidence>